<reference evidence="7" key="2">
    <citation type="submission" date="2022-03" db="EMBL/GenBank/DDBJ databases">
        <title>Draft title - Genomic analysis of global carrot germplasm unveils the trajectory of domestication and the origin of high carotenoid orange carrot.</title>
        <authorList>
            <person name="Iorizzo M."/>
            <person name="Ellison S."/>
            <person name="Senalik D."/>
            <person name="Macko-Podgorni A."/>
            <person name="Grzebelus D."/>
            <person name="Bostan H."/>
            <person name="Rolling W."/>
            <person name="Curaba J."/>
            <person name="Simon P."/>
        </authorList>
    </citation>
    <scope>NUCLEOTIDE SEQUENCE</scope>
    <source>
        <tissue evidence="7">Leaf</tissue>
    </source>
</reference>
<protein>
    <submittedName>
        <fullName evidence="7">Uncharacterized protein</fullName>
    </submittedName>
</protein>
<organism evidence="7 8">
    <name type="scientific">Daucus carota subsp. sativus</name>
    <name type="common">Carrot</name>
    <dbReference type="NCBI Taxonomy" id="79200"/>
    <lineage>
        <taxon>Eukaryota</taxon>
        <taxon>Viridiplantae</taxon>
        <taxon>Streptophyta</taxon>
        <taxon>Embryophyta</taxon>
        <taxon>Tracheophyta</taxon>
        <taxon>Spermatophyta</taxon>
        <taxon>Magnoliopsida</taxon>
        <taxon>eudicotyledons</taxon>
        <taxon>Gunneridae</taxon>
        <taxon>Pentapetalae</taxon>
        <taxon>asterids</taxon>
        <taxon>campanulids</taxon>
        <taxon>Apiales</taxon>
        <taxon>Apiaceae</taxon>
        <taxon>Apioideae</taxon>
        <taxon>Scandiceae</taxon>
        <taxon>Daucinae</taxon>
        <taxon>Daucus</taxon>
        <taxon>Daucus sect. Daucus</taxon>
    </lineage>
</organism>
<accession>A0AAF0XKE4</accession>
<sequence length="327" mass="35989">MAAPDQSTSPQLPQVLILKPPHVFKLHHHLFSQRFHFLRAWESPLPTPHFLSTHAHSVQALFCNAYTDITADVLTLLPSLRFIVTSSVGVDHIDLVECRRRGIKVANVADVFTDDVADVAVGLLIDVVRKISAGDKFVRAGFWASSEFQLGHKLGGKRVGIVGLGSIGFQVAKRLEAFGCIVSYNSRTKKPSVPYPHHADVRELALNSDILVICCALTDQTYHMINKEVLSALGKQGFIVNVARGAIVDEKELVRCLVQGEIAGAGLDVFADEPNVPDDLLELNNVVLSPHRGVFTKESLWNSYELISENLEAFFSDKPLLTPVLNE</sequence>
<keyword evidence="8" id="KW-1185">Reference proteome</keyword>
<dbReference type="SUPFAM" id="SSF52283">
    <property type="entry name" value="Formate/glycerate dehydrogenase catalytic domain-like"/>
    <property type="match status" value="1"/>
</dbReference>
<reference evidence="7" key="1">
    <citation type="journal article" date="2016" name="Nat. Genet.">
        <title>A high-quality carrot genome assembly provides new insights into carotenoid accumulation and asterid genome evolution.</title>
        <authorList>
            <person name="Iorizzo M."/>
            <person name="Ellison S."/>
            <person name="Senalik D."/>
            <person name="Zeng P."/>
            <person name="Satapoomin P."/>
            <person name="Huang J."/>
            <person name="Bowman M."/>
            <person name="Iovene M."/>
            <person name="Sanseverino W."/>
            <person name="Cavagnaro P."/>
            <person name="Yildiz M."/>
            <person name="Macko-Podgorni A."/>
            <person name="Moranska E."/>
            <person name="Grzebelus E."/>
            <person name="Grzebelus D."/>
            <person name="Ashrafi H."/>
            <person name="Zheng Z."/>
            <person name="Cheng S."/>
            <person name="Spooner D."/>
            <person name="Van Deynze A."/>
            <person name="Simon P."/>
        </authorList>
    </citation>
    <scope>NUCLEOTIDE SEQUENCE</scope>
    <source>
        <tissue evidence="7">Leaf</tissue>
    </source>
</reference>
<evidence type="ECO:0000313" key="7">
    <source>
        <dbReference type="EMBL" id="WOH09400.1"/>
    </source>
</evidence>
<dbReference type="InterPro" id="IPR006139">
    <property type="entry name" value="D-isomer_2_OHA_DH_cat_dom"/>
</dbReference>
<keyword evidence="2 4" id="KW-0560">Oxidoreductase</keyword>
<dbReference type="EMBL" id="CP093349">
    <property type="protein sequence ID" value="WOH09400.1"/>
    <property type="molecule type" value="Genomic_DNA"/>
</dbReference>
<dbReference type="AlphaFoldDB" id="A0AAF0XKE4"/>
<evidence type="ECO:0000256" key="1">
    <source>
        <dbReference type="ARBA" id="ARBA00022857"/>
    </source>
</evidence>
<feature type="domain" description="D-isomer specific 2-hydroxyacid dehydrogenase NAD-binding" evidence="6">
    <location>
        <begin position="121"/>
        <end position="293"/>
    </location>
</feature>
<keyword evidence="3" id="KW-0520">NAD</keyword>
<dbReference type="InterPro" id="IPR050223">
    <property type="entry name" value="D-isomer_2-hydroxyacid_DH"/>
</dbReference>
<feature type="domain" description="D-isomer specific 2-hydroxyacid dehydrogenase catalytic" evidence="5">
    <location>
        <begin position="53"/>
        <end position="324"/>
    </location>
</feature>
<dbReference type="PANTHER" id="PTHR10996:SF179">
    <property type="entry name" value="D-ISOMER SPECIFIC 2-HYDROXYACID DEHYDROGENASE FAMILY PROTEIN-RELATED"/>
    <property type="match status" value="1"/>
</dbReference>
<keyword evidence="1" id="KW-0521">NADP</keyword>
<evidence type="ECO:0000256" key="2">
    <source>
        <dbReference type="ARBA" id="ARBA00023002"/>
    </source>
</evidence>
<dbReference type="GO" id="GO:0005829">
    <property type="term" value="C:cytosol"/>
    <property type="evidence" value="ECO:0007669"/>
    <property type="project" value="TreeGrafter"/>
</dbReference>
<dbReference type="KEGG" id="dcr:108194151"/>
<dbReference type="Pfam" id="PF02826">
    <property type="entry name" value="2-Hacid_dh_C"/>
    <property type="match status" value="1"/>
</dbReference>
<dbReference type="Proteomes" id="UP000077755">
    <property type="component" value="Chromosome 7"/>
</dbReference>
<dbReference type="GO" id="GO:0051287">
    <property type="term" value="F:NAD binding"/>
    <property type="evidence" value="ECO:0007669"/>
    <property type="project" value="InterPro"/>
</dbReference>
<dbReference type="InterPro" id="IPR006140">
    <property type="entry name" value="D-isomer_DH_NAD-bd"/>
</dbReference>
<name>A0AAF0XKE4_DAUCS</name>
<evidence type="ECO:0000256" key="4">
    <source>
        <dbReference type="RuleBase" id="RU003719"/>
    </source>
</evidence>
<dbReference type="GO" id="GO:0016618">
    <property type="term" value="F:hydroxypyruvate reductase [NAD(P)H] activity"/>
    <property type="evidence" value="ECO:0007669"/>
    <property type="project" value="TreeGrafter"/>
</dbReference>
<dbReference type="InterPro" id="IPR036291">
    <property type="entry name" value="NAD(P)-bd_dom_sf"/>
</dbReference>
<gene>
    <name evidence="7" type="ORF">DCAR_0728857</name>
</gene>
<dbReference type="Pfam" id="PF00389">
    <property type="entry name" value="2-Hacid_dh"/>
    <property type="match status" value="1"/>
</dbReference>
<evidence type="ECO:0000313" key="8">
    <source>
        <dbReference type="Proteomes" id="UP000077755"/>
    </source>
</evidence>
<dbReference type="FunFam" id="3.40.50.720:FF:000213">
    <property type="entry name" value="Putative 2-hydroxyacid dehydrogenase"/>
    <property type="match status" value="1"/>
</dbReference>
<dbReference type="SUPFAM" id="SSF51735">
    <property type="entry name" value="NAD(P)-binding Rossmann-fold domains"/>
    <property type="match status" value="1"/>
</dbReference>
<evidence type="ECO:0000259" key="6">
    <source>
        <dbReference type="Pfam" id="PF02826"/>
    </source>
</evidence>
<proteinExistence type="inferred from homology"/>
<evidence type="ECO:0000259" key="5">
    <source>
        <dbReference type="Pfam" id="PF00389"/>
    </source>
</evidence>
<dbReference type="PANTHER" id="PTHR10996">
    <property type="entry name" value="2-HYDROXYACID DEHYDROGENASE-RELATED"/>
    <property type="match status" value="1"/>
</dbReference>
<dbReference type="CDD" id="cd12156">
    <property type="entry name" value="HPPR"/>
    <property type="match status" value="1"/>
</dbReference>
<dbReference type="GO" id="GO:0030267">
    <property type="term" value="F:glyoxylate reductase (NADPH) activity"/>
    <property type="evidence" value="ECO:0007669"/>
    <property type="project" value="TreeGrafter"/>
</dbReference>
<dbReference type="Gene3D" id="3.40.50.720">
    <property type="entry name" value="NAD(P)-binding Rossmann-like Domain"/>
    <property type="match status" value="2"/>
</dbReference>
<evidence type="ECO:0000256" key="3">
    <source>
        <dbReference type="ARBA" id="ARBA00023027"/>
    </source>
</evidence>
<comment type="similarity">
    <text evidence="4">Belongs to the D-isomer specific 2-hydroxyacid dehydrogenase family.</text>
</comment>